<organism evidence="1 2">
    <name type="scientific">Mucilaginibacter mali</name>
    <dbReference type="NCBI Taxonomy" id="2740462"/>
    <lineage>
        <taxon>Bacteria</taxon>
        <taxon>Pseudomonadati</taxon>
        <taxon>Bacteroidota</taxon>
        <taxon>Sphingobacteriia</taxon>
        <taxon>Sphingobacteriales</taxon>
        <taxon>Sphingobacteriaceae</taxon>
        <taxon>Mucilaginibacter</taxon>
    </lineage>
</organism>
<sequence length="61" mass="6726">MISKVPTDINEFAVKITESVNKAIRKMAEKAALNNEELIVGDNNGSFKSIPAKELLKKLPK</sequence>
<reference evidence="1 2" key="1">
    <citation type="submission" date="2020-05" db="EMBL/GenBank/DDBJ databases">
        <title>Mucilaginibacter mali sp. nov.</title>
        <authorList>
            <person name="Kim H.S."/>
            <person name="Lee K.C."/>
            <person name="Suh M.K."/>
            <person name="Kim J.-S."/>
            <person name="Han K.-I."/>
            <person name="Eom M.K."/>
            <person name="Shin Y.K."/>
            <person name="Lee J.-S."/>
        </authorList>
    </citation>
    <scope>NUCLEOTIDE SEQUENCE [LARGE SCALE GENOMIC DNA]</scope>
    <source>
        <strain evidence="1 2">G2-14</strain>
    </source>
</reference>
<accession>A0A7D4UBS9</accession>
<dbReference type="Proteomes" id="UP000505355">
    <property type="component" value="Chromosome"/>
</dbReference>
<dbReference type="AlphaFoldDB" id="A0A7D4UBS9"/>
<protein>
    <submittedName>
        <fullName evidence="1">Uncharacterized protein</fullName>
    </submittedName>
</protein>
<proteinExistence type="predicted"/>
<evidence type="ECO:0000313" key="1">
    <source>
        <dbReference type="EMBL" id="QKJ31138.1"/>
    </source>
</evidence>
<dbReference type="KEGG" id="mmab:HQ865_15700"/>
<dbReference type="EMBL" id="CP054139">
    <property type="protein sequence ID" value="QKJ31138.1"/>
    <property type="molecule type" value="Genomic_DNA"/>
</dbReference>
<dbReference type="RefSeq" id="WP_173415805.1">
    <property type="nucleotide sequence ID" value="NZ_CP054139.1"/>
</dbReference>
<gene>
    <name evidence="1" type="ORF">HQ865_15700</name>
</gene>
<keyword evidence="2" id="KW-1185">Reference proteome</keyword>
<name>A0A7D4UBS9_9SPHI</name>
<evidence type="ECO:0000313" key="2">
    <source>
        <dbReference type="Proteomes" id="UP000505355"/>
    </source>
</evidence>